<dbReference type="EMBL" id="JMCB01000023">
    <property type="protein sequence ID" value="KFE62113.1"/>
    <property type="molecule type" value="Genomic_DNA"/>
</dbReference>
<keyword evidence="1" id="KW-0449">Lipoprotein</keyword>
<proteinExistence type="predicted"/>
<sequence length="125" mass="14875">MTFHFRYRYGFLPAFPRLEGTLRKHHLFPQANEFREWFRAHGINVHDWTMVIPARAHQRIHGGDGRGGPWNEAWREFMRANLHRRLNQEELIRKAFELTYRFDIVGPIIPYGHALVPQGPQLHAP</sequence>
<protein>
    <submittedName>
        <fullName evidence="1">Putative lipoprotein</fullName>
    </submittedName>
</protein>
<keyword evidence="2" id="KW-1185">Reference proteome</keyword>
<reference evidence="1 2" key="1">
    <citation type="submission" date="2014-04" db="EMBL/GenBank/DDBJ databases">
        <title>Genome assembly of Hyalangium minutum DSM 14724.</title>
        <authorList>
            <person name="Sharma G."/>
            <person name="Subramanian S."/>
        </authorList>
    </citation>
    <scope>NUCLEOTIDE SEQUENCE [LARGE SCALE GENOMIC DNA]</scope>
    <source>
        <strain evidence="1 2">DSM 14724</strain>
    </source>
</reference>
<evidence type="ECO:0000313" key="1">
    <source>
        <dbReference type="EMBL" id="KFE62113.1"/>
    </source>
</evidence>
<evidence type="ECO:0000313" key="2">
    <source>
        <dbReference type="Proteomes" id="UP000028725"/>
    </source>
</evidence>
<comment type="caution">
    <text evidence="1">The sequence shown here is derived from an EMBL/GenBank/DDBJ whole genome shotgun (WGS) entry which is preliminary data.</text>
</comment>
<dbReference type="Pfam" id="PF09533">
    <property type="entry name" value="DUF2380"/>
    <property type="match status" value="1"/>
</dbReference>
<name>A0A085W350_9BACT</name>
<gene>
    <name evidence="1" type="ORF">DB31_4219</name>
</gene>
<dbReference type="InterPro" id="IPR011755">
    <property type="entry name" value="CHP02269_MYXXA"/>
</dbReference>
<dbReference type="NCBIfam" id="TIGR02269">
    <property type="entry name" value="TIGR02269 family lipoprotein"/>
    <property type="match status" value="1"/>
</dbReference>
<accession>A0A085W350</accession>
<dbReference type="AlphaFoldDB" id="A0A085W350"/>
<dbReference type="STRING" id="394096.DB31_4219"/>
<organism evidence="1 2">
    <name type="scientific">Hyalangium minutum</name>
    <dbReference type="NCBI Taxonomy" id="394096"/>
    <lineage>
        <taxon>Bacteria</taxon>
        <taxon>Pseudomonadati</taxon>
        <taxon>Myxococcota</taxon>
        <taxon>Myxococcia</taxon>
        <taxon>Myxococcales</taxon>
        <taxon>Cystobacterineae</taxon>
        <taxon>Archangiaceae</taxon>
        <taxon>Hyalangium</taxon>
    </lineage>
</organism>
<dbReference type="Proteomes" id="UP000028725">
    <property type="component" value="Unassembled WGS sequence"/>
</dbReference>